<evidence type="ECO:0000256" key="3">
    <source>
        <dbReference type="ARBA" id="ARBA00022612"/>
    </source>
</evidence>
<evidence type="ECO:0000256" key="5">
    <source>
        <dbReference type="ARBA" id="ARBA00023219"/>
    </source>
</evidence>
<proteinExistence type="predicted"/>
<keyword evidence="4" id="KW-0946">Virion</keyword>
<evidence type="ECO:0000256" key="4">
    <source>
        <dbReference type="ARBA" id="ARBA00022844"/>
    </source>
</evidence>
<sequence>MVPGEIMGRCPAIELLPEIKMLNRMKRTFIEQSEKAVNPAMVVEDDGVIGQPVTDPGGMVYIRSGAQMPQPWQTGTNVALNAEIIAAQQQLVKEGFFNDRFQSLDGRQNMTAFEVGVRKEDDLSVVSPAVTALQKETLDPLLGRVLSLL</sequence>
<keyword evidence="3" id="KW-1188">Viral release from host cell</keyword>
<name>X0Y0N7_9ZZZZ</name>
<dbReference type="Pfam" id="PF12236">
    <property type="entry name" value="Head-tail_con"/>
    <property type="match status" value="1"/>
</dbReference>
<dbReference type="GO" id="GO:0046718">
    <property type="term" value="P:symbiont entry into host cell"/>
    <property type="evidence" value="ECO:0007669"/>
    <property type="project" value="UniProtKB-KW"/>
</dbReference>
<accession>X0Y0N7</accession>
<dbReference type="AlphaFoldDB" id="X0Y0N7"/>
<dbReference type="GO" id="GO:0044423">
    <property type="term" value="C:virion component"/>
    <property type="evidence" value="ECO:0007669"/>
    <property type="project" value="UniProtKB-KW"/>
</dbReference>
<comment type="subcellular location">
    <subcellularLocation>
        <location evidence="1">Virion</location>
    </subcellularLocation>
</comment>
<evidence type="ECO:0000256" key="1">
    <source>
        <dbReference type="ARBA" id="ARBA00004328"/>
    </source>
</evidence>
<dbReference type="InterPro" id="IPR020991">
    <property type="entry name" value="Connector_podovirus"/>
</dbReference>
<keyword evidence="2" id="KW-1162">Viral penetration into host cytoplasm</keyword>
<organism evidence="7">
    <name type="scientific">marine sediment metagenome</name>
    <dbReference type="NCBI Taxonomy" id="412755"/>
    <lineage>
        <taxon>unclassified sequences</taxon>
        <taxon>metagenomes</taxon>
        <taxon>ecological metagenomes</taxon>
    </lineage>
</organism>
<feature type="non-terminal residue" evidence="7">
    <location>
        <position position="149"/>
    </location>
</feature>
<protein>
    <submittedName>
        <fullName evidence="7">Uncharacterized protein</fullName>
    </submittedName>
</protein>
<evidence type="ECO:0000256" key="2">
    <source>
        <dbReference type="ARBA" id="ARBA00022595"/>
    </source>
</evidence>
<keyword evidence="5" id="KW-0231">Viral genome packaging</keyword>
<comment type="caution">
    <text evidence="7">The sequence shown here is derived from an EMBL/GenBank/DDBJ whole genome shotgun (WGS) entry which is preliminary data.</text>
</comment>
<evidence type="ECO:0000256" key="6">
    <source>
        <dbReference type="ARBA" id="ARBA00023296"/>
    </source>
</evidence>
<gene>
    <name evidence="7" type="ORF">S01H1_83955</name>
</gene>
<reference evidence="7" key="1">
    <citation type="journal article" date="2014" name="Front. Microbiol.">
        <title>High frequency of phylogenetically diverse reductive dehalogenase-homologous genes in deep subseafloor sedimentary metagenomes.</title>
        <authorList>
            <person name="Kawai M."/>
            <person name="Futagami T."/>
            <person name="Toyoda A."/>
            <person name="Takaki Y."/>
            <person name="Nishi S."/>
            <person name="Hori S."/>
            <person name="Arai W."/>
            <person name="Tsubouchi T."/>
            <person name="Morono Y."/>
            <person name="Uchiyama I."/>
            <person name="Ito T."/>
            <person name="Fujiyama A."/>
            <person name="Inagaki F."/>
            <person name="Takami H."/>
        </authorList>
    </citation>
    <scope>NUCLEOTIDE SEQUENCE</scope>
    <source>
        <strain evidence="7">Expedition CK06-06</strain>
    </source>
</reference>
<dbReference type="EMBL" id="BARS01057195">
    <property type="protein sequence ID" value="GAG49374.1"/>
    <property type="molecule type" value="Genomic_DNA"/>
</dbReference>
<evidence type="ECO:0000313" key="7">
    <source>
        <dbReference type="EMBL" id="GAG49374.1"/>
    </source>
</evidence>
<keyword evidence="6" id="KW-1160">Virus entry into host cell</keyword>